<dbReference type="InterPro" id="IPR000473">
    <property type="entry name" value="Ribosomal_bL36"/>
</dbReference>
<dbReference type="EMBL" id="CAMKVN010000004">
    <property type="protein sequence ID" value="CAI2161444.1"/>
    <property type="molecule type" value="Genomic_DNA"/>
</dbReference>
<reference evidence="8" key="1">
    <citation type="submission" date="2022-08" db="EMBL/GenBank/DDBJ databases">
        <authorList>
            <person name="Kallberg Y."/>
            <person name="Tangrot J."/>
            <person name="Rosling A."/>
        </authorList>
    </citation>
    <scope>NUCLEOTIDE SEQUENCE</scope>
    <source>
        <strain evidence="8">Wild A</strain>
    </source>
</reference>
<dbReference type="GO" id="GO:0003735">
    <property type="term" value="F:structural constituent of ribosome"/>
    <property type="evidence" value="ECO:0007669"/>
    <property type="project" value="InterPro"/>
</dbReference>
<gene>
    <name evidence="8" type="ORF">FWILDA_LOCUS55</name>
</gene>
<sequence length="364" mass="42589">MGQGISKLKLKRKKSTLSQLSTKSRQGSDTDFSLPIHECTKARYDNAIRDLFKSEFSAPVEEILTLNGKIMEIGYGSSSWIINMAYEYPNSEFIGLYLKQDPIISQNMPKNLTFIRDNLCLSYDDDEFDFVRIGELIYRLSEVEFEIIINEMVRVTKRGGWIEISEPRYFPPKHTKLEIICKSFTEINELQGINMNLFDKMQFMLHSTNQLQEIQVDNKVLTLGPKGGELGIRFVEIYMTYYKEIYGQDIALHLGMPYEYEEFQSFLKDVEKEFYTLNAEIRYYRFFVTMSLLTQLSHTAFRSIRLSSKLPLPSSILLNSFNYTRGMKVRSSVKRFCDGCFTVKRRGRIFVLCKKNKKHKQRQG</sequence>
<keyword evidence="9" id="KW-1185">Reference proteome</keyword>
<name>A0A9W4SAB3_9GLOM</name>
<organism evidence="8 9">
    <name type="scientific">Funneliformis geosporum</name>
    <dbReference type="NCBI Taxonomy" id="1117311"/>
    <lineage>
        <taxon>Eukaryota</taxon>
        <taxon>Fungi</taxon>
        <taxon>Fungi incertae sedis</taxon>
        <taxon>Mucoromycota</taxon>
        <taxon>Glomeromycotina</taxon>
        <taxon>Glomeromycetes</taxon>
        <taxon>Glomerales</taxon>
        <taxon>Glomeraceae</taxon>
        <taxon>Funneliformis</taxon>
    </lineage>
</organism>
<keyword evidence="5" id="KW-0496">Mitochondrion</keyword>
<keyword evidence="6 7" id="KW-0687">Ribonucleoprotein</keyword>
<dbReference type="PANTHER" id="PTHR46909">
    <property type="entry name" value="39S RIBOSOMAL PROTEIN L36, MITOCHONDRIAL"/>
    <property type="match status" value="1"/>
</dbReference>
<evidence type="ECO:0000256" key="1">
    <source>
        <dbReference type="ARBA" id="ARBA00004173"/>
    </source>
</evidence>
<evidence type="ECO:0000256" key="4">
    <source>
        <dbReference type="ARBA" id="ARBA00022980"/>
    </source>
</evidence>
<protein>
    <recommendedName>
        <fullName evidence="7">Ribosomal protein</fullName>
    </recommendedName>
</protein>
<evidence type="ECO:0000256" key="6">
    <source>
        <dbReference type="ARBA" id="ARBA00023274"/>
    </source>
</evidence>
<dbReference type="PROSITE" id="PS00828">
    <property type="entry name" value="RIBOSOMAL_L36"/>
    <property type="match status" value="1"/>
</dbReference>
<comment type="caution">
    <text evidence="8">The sequence shown here is derived from an EMBL/GenBank/DDBJ whole genome shotgun (WGS) entry which is preliminary data.</text>
</comment>
<keyword evidence="3" id="KW-0809">Transit peptide</keyword>
<evidence type="ECO:0000256" key="3">
    <source>
        <dbReference type="ARBA" id="ARBA00022946"/>
    </source>
</evidence>
<dbReference type="NCBIfam" id="TIGR01022">
    <property type="entry name" value="rpmJ_bact"/>
    <property type="match status" value="1"/>
</dbReference>
<dbReference type="Pfam" id="PF00444">
    <property type="entry name" value="Ribosomal_L36"/>
    <property type="match status" value="1"/>
</dbReference>
<dbReference type="AlphaFoldDB" id="A0A9W4SAB3"/>
<evidence type="ECO:0000256" key="2">
    <source>
        <dbReference type="ARBA" id="ARBA00007645"/>
    </source>
</evidence>
<proteinExistence type="inferred from homology"/>
<evidence type="ECO:0000313" key="8">
    <source>
        <dbReference type="EMBL" id="CAI2161444.1"/>
    </source>
</evidence>
<comment type="similarity">
    <text evidence="2 7">Belongs to the bacterial ribosomal protein bL36 family.</text>
</comment>
<dbReference type="InterPro" id="IPR029063">
    <property type="entry name" value="SAM-dependent_MTases_sf"/>
</dbReference>
<evidence type="ECO:0000256" key="5">
    <source>
        <dbReference type="ARBA" id="ARBA00023128"/>
    </source>
</evidence>
<comment type="subcellular location">
    <subcellularLocation>
        <location evidence="1">Mitochondrion</location>
    </subcellularLocation>
</comment>
<dbReference type="GO" id="GO:0006412">
    <property type="term" value="P:translation"/>
    <property type="evidence" value="ECO:0007669"/>
    <property type="project" value="InterPro"/>
</dbReference>
<dbReference type="InterPro" id="IPR035977">
    <property type="entry name" value="Ribosomal_bL36_sp"/>
</dbReference>
<keyword evidence="4 7" id="KW-0689">Ribosomal protein</keyword>
<dbReference type="InterPro" id="IPR052143">
    <property type="entry name" value="Mitoribosomal_bL36m"/>
</dbReference>
<dbReference type="SUPFAM" id="SSF53335">
    <property type="entry name" value="S-adenosyl-L-methionine-dependent methyltransferases"/>
    <property type="match status" value="1"/>
</dbReference>
<dbReference type="PANTHER" id="PTHR46909:SF1">
    <property type="entry name" value="LARGE RIBOSOMAL SUBUNIT PROTEIN BL36M"/>
    <property type="match status" value="1"/>
</dbReference>
<evidence type="ECO:0000256" key="7">
    <source>
        <dbReference type="RuleBase" id="RU000570"/>
    </source>
</evidence>
<dbReference type="OrthoDB" id="2013972at2759"/>
<evidence type="ECO:0000313" key="9">
    <source>
        <dbReference type="Proteomes" id="UP001153678"/>
    </source>
</evidence>
<dbReference type="Proteomes" id="UP001153678">
    <property type="component" value="Unassembled WGS sequence"/>
</dbReference>
<accession>A0A9W4SAB3</accession>
<dbReference type="GO" id="GO:0005762">
    <property type="term" value="C:mitochondrial large ribosomal subunit"/>
    <property type="evidence" value="ECO:0007669"/>
    <property type="project" value="TreeGrafter"/>
</dbReference>
<dbReference type="HAMAP" id="MF_00251">
    <property type="entry name" value="Ribosomal_bL36"/>
    <property type="match status" value="1"/>
</dbReference>
<dbReference type="SUPFAM" id="SSF57840">
    <property type="entry name" value="Ribosomal protein L36"/>
    <property type="match status" value="1"/>
</dbReference>
<dbReference type="Gene3D" id="3.40.50.150">
    <property type="entry name" value="Vaccinia Virus protein VP39"/>
    <property type="match status" value="1"/>
</dbReference>